<sequence>MRYYKKPKITFFNQLESTDCGAACLAMIISYHGKKVTLSQVKEQFEFTRIGVSIQDIVEVASDIGFQTTPLKLTQQELEEIPLPSILFWKQDHFVVLEKITYKKGQILYHILDPRYGKIILESKIFVKEWQGNNEKGVGIVFQETENFKKFKWQQEVKKSISKSPLFRIAFTFLKINKWKYLSSIILLIISLITSFLFHLPFRKLLTQVLT</sequence>
<dbReference type="GO" id="GO:0016020">
    <property type="term" value="C:membrane"/>
    <property type="evidence" value="ECO:0007669"/>
    <property type="project" value="InterPro"/>
</dbReference>
<evidence type="ECO:0000256" key="1">
    <source>
        <dbReference type="SAM" id="Phobius"/>
    </source>
</evidence>
<evidence type="ECO:0000313" key="3">
    <source>
        <dbReference type="EMBL" id="QYS88892.1"/>
    </source>
</evidence>
<keyword evidence="1" id="KW-1133">Transmembrane helix</keyword>
<keyword evidence="1" id="KW-0812">Transmembrane</keyword>
<gene>
    <name evidence="3" type="ORF">JJC05_15940</name>
</gene>
<name>A0A8G0P6A1_9FLAO</name>
<dbReference type="EMBL" id="CP067378">
    <property type="protein sequence ID" value="QYS88892.1"/>
    <property type="molecule type" value="Genomic_DNA"/>
</dbReference>
<reference evidence="3" key="1">
    <citation type="submission" date="2020-12" db="EMBL/GenBank/DDBJ databases">
        <title>Genome sequencing of genetic groups of Flavobacterium columnare.</title>
        <authorList>
            <person name="Waldbieser G.C."/>
            <person name="Griffin M.J."/>
            <person name="LaFrentz B.R."/>
        </authorList>
    </citation>
    <scope>NUCLEOTIDE SEQUENCE</scope>
    <source>
        <strain evidence="3">90-106</strain>
    </source>
</reference>
<feature type="domain" description="Peptidase C39" evidence="2">
    <location>
        <begin position="11"/>
        <end position="132"/>
    </location>
</feature>
<keyword evidence="1" id="KW-0472">Membrane</keyword>
<dbReference type="AlphaFoldDB" id="A0A8G0P6A1"/>
<dbReference type="KEGG" id="fdv:JJC05_15940"/>
<protein>
    <recommendedName>
        <fullName evidence="2">Peptidase C39 domain-containing protein</fullName>
    </recommendedName>
</protein>
<dbReference type="InterPro" id="IPR005074">
    <property type="entry name" value="Peptidase_C39"/>
</dbReference>
<proteinExistence type="predicted"/>
<organism evidence="3">
    <name type="scientific">Flavobacterium columnare</name>
    <dbReference type="NCBI Taxonomy" id="996"/>
    <lineage>
        <taxon>Bacteria</taxon>
        <taxon>Pseudomonadati</taxon>
        <taxon>Bacteroidota</taxon>
        <taxon>Flavobacteriia</taxon>
        <taxon>Flavobacteriales</taxon>
        <taxon>Flavobacteriaceae</taxon>
        <taxon>Flavobacterium</taxon>
    </lineage>
</organism>
<accession>A0A8G0P6A1</accession>
<dbReference type="GO" id="GO:0008233">
    <property type="term" value="F:peptidase activity"/>
    <property type="evidence" value="ECO:0007669"/>
    <property type="project" value="InterPro"/>
</dbReference>
<dbReference type="GO" id="GO:0006508">
    <property type="term" value="P:proteolysis"/>
    <property type="evidence" value="ECO:0007669"/>
    <property type="project" value="InterPro"/>
</dbReference>
<dbReference type="Gene3D" id="3.90.70.10">
    <property type="entry name" value="Cysteine proteinases"/>
    <property type="match status" value="1"/>
</dbReference>
<dbReference type="GO" id="GO:0005524">
    <property type="term" value="F:ATP binding"/>
    <property type="evidence" value="ECO:0007669"/>
    <property type="project" value="InterPro"/>
</dbReference>
<evidence type="ECO:0000259" key="2">
    <source>
        <dbReference type="Pfam" id="PF03412"/>
    </source>
</evidence>
<dbReference type="Proteomes" id="UP000824721">
    <property type="component" value="Chromosome"/>
</dbReference>
<dbReference type="Pfam" id="PF03412">
    <property type="entry name" value="Peptidase_C39"/>
    <property type="match status" value="1"/>
</dbReference>
<feature type="transmembrane region" description="Helical" evidence="1">
    <location>
        <begin position="181"/>
        <end position="202"/>
    </location>
</feature>